<protein>
    <submittedName>
        <fullName evidence="1">Uncharacterized protein</fullName>
    </submittedName>
</protein>
<accession>A0ACC3AVD0</accession>
<gene>
    <name evidence="1" type="ORF">N8T08_008483</name>
</gene>
<proteinExistence type="predicted"/>
<organism evidence="1 2">
    <name type="scientific">Aspergillus melleus</name>
    <dbReference type="NCBI Taxonomy" id="138277"/>
    <lineage>
        <taxon>Eukaryota</taxon>
        <taxon>Fungi</taxon>
        <taxon>Dikarya</taxon>
        <taxon>Ascomycota</taxon>
        <taxon>Pezizomycotina</taxon>
        <taxon>Eurotiomycetes</taxon>
        <taxon>Eurotiomycetidae</taxon>
        <taxon>Eurotiales</taxon>
        <taxon>Aspergillaceae</taxon>
        <taxon>Aspergillus</taxon>
        <taxon>Aspergillus subgen. Circumdati</taxon>
    </lineage>
</organism>
<keyword evidence="2" id="KW-1185">Reference proteome</keyword>
<evidence type="ECO:0000313" key="2">
    <source>
        <dbReference type="Proteomes" id="UP001177260"/>
    </source>
</evidence>
<name>A0ACC3AVD0_9EURO</name>
<comment type="caution">
    <text evidence="1">The sequence shown here is derived from an EMBL/GenBank/DDBJ whole genome shotgun (WGS) entry which is preliminary data.</text>
</comment>
<sequence length="1165" mass="128757">MPVFTEHASLSRNLRVLPSFAPPLPRLSPASAPNADRDSECYEVVIVGAGPAGLILNVLLARYGLSDASLLCIDAKPGALVSGQADGLQPRTLEVLKSLGLADEILNDGCHMAEVVFWNPSENKDEVIERTSIVPDVAVPARFKHEVTIHQGRIERILETDLLRYSRRGVQRNTNLVDVRIDEDGDAEFPVLAEIETEGERRVIRSKYLVGADGAHSIVRRCMGLNLVGESMDHIWGVVDLVVDTDFPDIRRRCAIHSPAGSVMVIPRERIATGDYLTRLYVQVPEDEVLEEQIAVNGSGDQKGRAKERRGKVTLEGIFQQAVDALKPYYIRPKYDGAVDWWAAYQIGQRVTNEFAVKDSKGINRVFIAGDACHTHSPKAGQGMNVSMMDSYNLAWKLAHSIHGLTPEPEGKEKPDPVLDTYHTERHTIAQELIEFDRAFSSMFSGKIGSADDGLDGLTHDQFLEVFSTGNGFTSGCGIEYPENLTIEKSQGTDSRYPVQRTDYLLGVLRPGRRLLDVQLKRHADGVHIHLQDDFRSTGRFRILCLTSSDLLDLQGTSAKTLTALGSSVIPRFPPSVVEQVVVHPRLSRSFTWRDVPAELKKYSEMRFHNGYEIDDAYKTYGVDADQGALAVIRPDGDDDAADYEDYEDLDDAKRVDSGLEVREGIVTERDYDLERNTQASAGLEKSRTARSDRSRDPTLVTWDGPDDPENPKNWPAKKKWAAVVTVSFFTFISPVASSMVAPALQSIRSDFNIQDEVISQLTLSVFVLAYAVGPLFLGPFSEIYGRVVVLQLANLFFLVFNIACGFAQTKVQMIVFRFLAGLGGSAPLAVGGGVLSDCFKPEERGKSIAIYSLAPLLGPAVGPIAGGFIAENTTWRWVFYSTSIADGVIQVAGLFFLRETYAPKILRDRAKALRKDTNDPSFQTDAERQNKTLPQVLRTALIRPFILLSTQPIVQVLALYMAYIYGIMYLVLSTFPALWTSPSYYNESTGIGGLNYISLGLGFWLGSQICAPLNDRIYRRLKARNNGIGRPEFRVPLLPFAALLTPAGLFIYGWTAQARVHWIAPNIGACLFGMGNIVTYQCIQTYMVDAYTRFAASALAAAAFLRSLAGFGFPLFAPYMYDGLKYGWGNSLLAFVSLALGIPAPLFLWRYGEKLRKMSPFAAG</sequence>
<reference evidence="1 2" key="1">
    <citation type="journal article" date="2023" name="ACS Omega">
        <title>Identification of the Neoaspergillic Acid Biosynthesis Gene Cluster by Establishing an In Vitro CRISPR-Ribonucleoprotein Genetic System in Aspergillus melleus.</title>
        <authorList>
            <person name="Yuan B."/>
            <person name="Grau M.F."/>
            <person name="Murata R.M."/>
            <person name="Torok T."/>
            <person name="Venkateswaran K."/>
            <person name="Stajich J.E."/>
            <person name="Wang C.C.C."/>
        </authorList>
    </citation>
    <scope>NUCLEOTIDE SEQUENCE [LARGE SCALE GENOMIC DNA]</scope>
    <source>
        <strain evidence="1 2">IMV 1140</strain>
    </source>
</reference>
<dbReference type="Proteomes" id="UP001177260">
    <property type="component" value="Unassembled WGS sequence"/>
</dbReference>
<evidence type="ECO:0000313" key="1">
    <source>
        <dbReference type="EMBL" id="KAK1141818.1"/>
    </source>
</evidence>
<dbReference type="EMBL" id="JAOPJF010000059">
    <property type="protein sequence ID" value="KAK1141818.1"/>
    <property type="molecule type" value="Genomic_DNA"/>
</dbReference>